<dbReference type="GO" id="GO:0005737">
    <property type="term" value="C:cytoplasm"/>
    <property type="evidence" value="ECO:0007669"/>
    <property type="project" value="UniProtKB-SubCell"/>
</dbReference>
<dbReference type="RefSeq" id="WP_163348577.1">
    <property type="nucleotide sequence ID" value="NZ_CP048409.1"/>
</dbReference>
<keyword evidence="8 10" id="KW-0131">Cell cycle</keyword>
<dbReference type="InterPro" id="IPR005863">
    <property type="entry name" value="UDP-N-AcMur_synth"/>
</dbReference>
<dbReference type="GO" id="GO:0047480">
    <property type="term" value="F:UDP-N-acetylmuramoyl-tripeptide-D-alanyl-D-alanine ligase activity"/>
    <property type="evidence" value="ECO:0007669"/>
    <property type="project" value="UniProtKB-UniRule"/>
</dbReference>
<accession>A0A6C0RHR6</accession>
<keyword evidence="9 10" id="KW-0961">Cell wall biogenesis/degradation</keyword>
<keyword evidence="3 10" id="KW-0132">Cell division</keyword>
<dbReference type="NCBIfam" id="TIGR01143">
    <property type="entry name" value="murF"/>
    <property type="match status" value="1"/>
</dbReference>
<dbReference type="InterPro" id="IPR036565">
    <property type="entry name" value="Mur-like_cat_sf"/>
</dbReference>
<comment type="function">
    <text evidence="10 11">Involved in cell wall formation. Catalyzes the final step in the synthesis of UDP-N-acetylmuramoyl-pentapeptide, the precursor of murein.</text>
</comment>
<comment type="subcellular location">
    <subcellularLocation>
        <location evidence="10 11">Cytoplasm</location>
    </subcellularLocation>
</comment>
<dbReference type="InterPro" id="IPR036615">
    <property type="entry name" value="Mur_ligase_C_dom_sf"/>
</dbReference>
<organism evidence="15 16">
    <name type="scientific">Draconibacterium halophilum</name>
    <dbReference type="NCBI Taxonomy" id="2706887"/>
    <lineage>
        <taxon>Bacteria</taxon>
        <taxon>Pseudomonadati</taxon>
        <taxon>Bacteroidota</taxon>
        <taxon>Bacteroidia</taxon>
        <taxon>Marinilabiliales</taxon>
        <taxon>Prolixibacteraceae</taxon>
        <taxon>Draconibacterium</taxon>
    </lineage>
</organism>
<evidence type="ECO:0000256" key="10">
    <source>
        <dbReference type="HAMAP-Rule" id="MF_02019"/>
    </source>
</evidence>
<dbReference type="GO" id="GO:0008360">
    <property type="term" value="P:regulation of cell shape"/>
    <property type="evidence" value="ECO:0007669"/>
    <property type="project" value="UniProtKB-KW"/>
</dbReference>
<comment type="catalytic activity">
    <reaction evidence="10 11">
        <text>D-alanyl-D-alanine + UDP-N-acetyl-alpha-D-muramoyl-L-alanyl-gamma-D-glutamyl-meso-2,6-diaminopimelate + ATP = UDP-N-acetyl-alpha-D-muramoyl-L-alanyl-gamma-D-glutamyl-meso-2,6-diaminopimeloyl-D-alanyl-D-alanine + ADP + phosphate + H(+)</text>
        <dbReference type="Rhea" id="RHEA:28374"/>
        <dbReference type="ChEBI" id="CHEBI:15378"/>
        <dbReference type="ChEBI" id="CHEBI:30616"/>
        <dbReference type="ChEBI" id="CHEBI:43474"/>
        <dbReference type="ChEBI" id="CHEBI:57822"/>
        <dbReference type="ChEBI" id="CHEBI:61386"/>
        <dbReference type="ChEBI" id="CHEBI:83905"/>
        <dbReference type="ChEBI" id="CHEBI:456216"/>
        <dbReference type="EC" id="6.3.2.10"/>
    </reaction>
</comment>
<dbReference type="PANTHER" id="PTHR43024:SF1">
    <property type="entry name" value="UDP-N-ACETYLMURAMOYL-TRIPEPTIDE--D-ALANYL-D-ALANINE LIGASE"/>
    <property type="match status" value="1"/>
</dbReference>
<dbReference type="InterPro" id="IPR051046">
    <property type="entry name" value="MurCDEF_CellWall_CoF430Synth"/>
</dbReference>
<dbReference type="InterPro" id="IPR035911">
    <property type="entry name" value="MurE/MurF_N"/>
</dbReference>
<dbReference type="Gene3D" id="3.40.1190.10">
    <property type="entry name" value="Mur-like, catalytic domain"/>
    <property type="match status" value="1"/>
</dbReference>
<dbReference type="Pfam" id="PF01225">
    <property type="entry name" value="Mur_ligase"/>
    <property type="match status" value="1"/>
</dbReference>
<reference evidence="15 16" key="1">
    <citation type="submission" date="2020-02" db="EMBL/GenBank/DDBJ databases">
        <title>Genome sequencing for Draconibacterium sp. strain M1.</title>
        <authorList>
            <person name="Park S.-J."/>
        </authorList>
    </citation>
    <scope>NUCLEOTIDE SEQUENCE [LARGE SCALE GENOMIC DNA]</scope>
    <source>
        <strain evidence="15 16">M1</strain>
    </source>
</reference>
<dbReference type="SUPFAM" id="SSF63418">
    <property type="entry name" value="MurE/MurF N-terminal domain"/>
    <property type="match status" value="1"/>
</dbReference>
<dbReference type="Proteomes" id="UP000474630">
    <property type="component" value="Chromosome"/>
</dbReference>
<dbReference type="GO" id="GO:0009252">
    <property type="term" value="P:peptidoglycan biosynthetic process"/>
    <property type="evidence" value="ECO:0007669"/>
    <property type="project" value="UniProtKB-UniRule"/>
</dbReference>
<evidence type="ECO:0000256" key="1">
    <source>
        <dbReference type="ARBA" id="ARBA00022490"/>
    </source>
</evidence>
<dbReference type="InterPro" id="IPR013221">
    <property type="entry name" value="Mur_ligase_cen"/>
</dbReference>
<dbReference type="SUPFAM" id="SSF53623">
    <property type="entry name" value="MurD-like peptide ligases, catalytic domain"/>
    <property type="match status" value="1"/>
</dbReference>
<dbReference type="GO" id="GO:0005524">
    <property type="term" value="F:ATP binding"/>
    <property type="evidence" value="ECO:0007669"/>
    <property type="project" value="UniProtKB-UniRule"/>
</dbReference>
<dbReference type="EMBL" id="CP048409">
    <property type="protein sequence ID" value="QIA09607.1"/>
    <property type="molecule type" value="Genomic_DNA"/>
</dbReference>
<evidence type="ECO:0000256" key="5">
    <source>
        <dbReference type="ARBA" id="ARBA00022840"/>
    </source>
</evidence>
<dbReference type="Gene3D" id="3.40.1390.10">
    <property type="entry name" value="MurE/MurF, N-terminal domain"/>
    <property type="match status" value="1"/>
</dbReference>
<protein>
    <recommendedName>
        <fullName evidence="10 11">UDP-N-acetylmuramoyl-tripeptide--D-alanyl-D-alanine ligase</fullName>
        <ecNumber evidence="10 11">6.3.2.10</ecNumber>
    </recommendedName>
    <alternativeName>
        <fullName evidence="10">D-alanyl-D-alanine-adding enzyme</fullName>
    </alternativeName>
</protein>
<evidence type="ECO:0000259" key="14">
    <source>
        <dbReference type="Pfam" id="PF08245"/>
    </source>
</evidence>
<proteinExistence type="inferred from homology"/>
<evidence type="ECO:0000256" key="6">
    <source>
        <dbReference type="ARBA" id="ARBA00022960"/>
    </source>
</evidence>
<feature type="binding site" evidence="10">
    <location>
        <begin position="98"/>
        <end position="104"/>
    </location>
    <ligand>
        <name>ATP</name>
        <dbReference type="ChEBI" id="CHEBI:30616"/>
    </ligand>
</feature>
<dbReference type="Pfam" id="PF08245">
    <property type="entry name" value="Mur_ligase_M"/>
    <property type="match status" value="1"/>
</dbReference>
<dbReference type="AlphaFoldDB" id="A0A6C0RHR6"/>
<feature type="domain" description="Mur ligase C-terminal" evidence="13">
    <location>
        <begin position="303"/>
        <end position="418"/>
    </location>
</feature>
<dbReference type="Pfam" id="PF02875">
    <property type="entry name" value="Mur_ligase_C"/>
    <property type="match status" value="1"/>
</dbReference>
<keyword evidence="5 10" id="KW-0067">ATP-binding</keyword>
<sequence>MTSIENIYDCFLKSTKVSTDSRKIDNGCIFFALKGENFNGNKYAHDALKKGAAYAVVDEKEYATDENILLVENVLSTLQQLARYHRKQLGLPILAITGSNGKTTTKELISTVLSRKFKASFTQGNLNNHIGVPLTLLAMDKNTEFGVVEMGANHRGEIADLCQIADPDFGIITNIGRAHLEGFGSFEGVIKTKGELYDYLAKKKGIVFYNADNKILKELSESLTERISYGKENATFTGAPIQSPPFMHVKANFKKGVLYLNSNLIGDFNFENILAAACIGNHFNVDPLKIQQAIKEYQPSNNRSQLITRGEIKIIMDAYNANPTSMRASIESFLENLKGEKFLILGDMLELGEYSIEEHAKIVGTIPTEIRNNAFLVGDEFSKANKDVSIKTFIHVDELYAYLKNEPIKNGNILIKGSRGIQLEKVLDLFN</sequence>
<evidence type="ECO:0000256" key="4">
    <source>
        <dbReference type="ARBA" id="ARBA00022741"/>
    </source>
</evidence>
<dbReference type="InterPro" id="IPR004101">
    <property type="entry name" value="Mur_ligase_C"/>
</dbReference>
<keyword evidence="6 10" id="KW-0133">Cell shape</keyword>
<dbReference type="HAMAP" id="MF_02019">
    <property type="entry name" value="MurF"/>
    <property type="match status" value="1"/>
</dbReference>
<keyword evidence="4 10" id="KW-0547">Nucleotide-binding</keyword>
<keyword evidence="16" id="KW-1185">Reference proteome</keyword>
<dbReference type="Gene3D" id="3.90.190.20">
    <property type="entry name" value="Mur ligase, C-terminal domain"/>
    <property type="match status" value="1"/>
</dbReference>
<dbReference type="SUPFAM" id="SSF53244">
    <property type="entry name" value="MurD-like peptide ligases, peptide-binding domain"/>
    <property type="match status" value="1"/>
</dbReference>
<evidence type="ECO:0000313" key="15">
    <source>
        <dbReference type="EMBL" id="QIA09607.1"/>
    </source>
</evidence>
<dbReference type="GO" id="GO:0051301">
    <property type="term" value="P:cell division"/>
    <property type="evidence" value="ECO:0007669"/>
    <property type="project" value="UniProtKB-KW"/>
</dbReference>
<dbReference type="GO" id="GO:0071555">
    <property type="term" value="P:cell wall organization"/>
    <property type="evidence" value="ECO:0007669"/>
    <property type="project" value="UniProtKB-KW"/>
</dbReference>
<dbReference type="InterPro" id="IPR000713">
    <property type="entry name" value="Mur_ligase_N"/>
</dbReference>
<evidence type="ECO:0000256" key="11">
    <source>
        <dbReference type="RuleBase" id="RU004136"/>
    </source>
</evidence>
<feature type="domain" description="Mur ligase N-terminal catalytic" evidence="12">
    <location>
        <begin position="16"/>
        <end position="85"/>
    </location>
</feature>
<keyword evidence="7 10" id="KW-0573">Peptidoglycan synthesis</keyword>
<dbReference type="KEGG" id="drc:G0Q07_18665"/>
<evidence type="ECO:0000256" key="2">
    <source>
        <dbReference type="ARBA" id="ARBA00022598"/>
    </source>
</evidence>
<evidence type="ECO:0000259" key="12">
    <source>
        <dbReference type="Pfam" id="PF01225"/>
    </source>
</evidence>
<name>A0A6C0RHR6_9BACT</name>
<dbReference type="PANTHER" id="PTHR43024">
    <property type="entry name" value="UDP-N-ACETYLMURAMOYL-TRIPEPTIDE--D-ALANYL-D-ALANINE LIGASE"/>
    <property type="match status" value="1"/>
</dbReference>
<dbReference type="EC" id="6.3.2.10" evidence="10 11"/>
<keyword evidence="1 10" id="KW-0963">Cytoplasm</keyword>
<gene>
    <name evidence="10 15" type="primary">murF</name>
    <name evidence="15" type="ORF">G0Q07_18665</name>
</gene>
<dbReference type="UniPathway" id="UPA00219"/>
<evidence type="ECO:0000256" key="9">
    <source>
        <dbReference type="ARBA" id="ARBA00023316"/>
    </source>
</evidence>
<evidence type="ECO:0000259" key="13">
    <source>
        <dbReference type="Pfam" id="PF02875"/>
    </source>
</evidence>
<feature type="domain" description="Mur ligase central" evidence="14">
    <location>
        <begin position="96"/>
        <end position="279"/>
    </location>
</feature>
<comment type="similarity">
    <text evidence="10">Belongs to the MurCDEF family. MurF subfamily.</text>
</comment>
<comment type="pathway">
    <text evidence="10 11">Cell wall biogenesis; peptidoglycan biosynthesis.</text>
</comment>
<evidence type="ECO:0000313" key="16">
    <source>
        <dbReference type="Proteomes" id="UP000474630"/>
    </source>
</evidence>
<keyword evidence="2 10" id="KW-0436">Ligase</keyword>
<evidence type="ECO:0000256" key="7">
    <source>
        <dbReference type="ARBA" id="ARBA00022984"/>
    </source>
</evidence>
<evidence type="ECO:0000256" key="3">
    <source>
        <dbReference type="ARBA" id="ARBA00022618"/>
    </source>
</evidence>
<evidence type="ECO:0000256" key="8">
    <source>
        <dbReference type="ARBA" id="ARBA00023306"/>
    </source>
</evidence>